<dbReference type="GO" id="GO:0098552">
    <property type="term" value="C:side of membrane"/>
    <property type="evidence" value="ECO:0007669"/>
    <property type="project" value="UniProtKB-KW"/>
</dbReference>
<keyword evidence="10" id="KW-1185">Reference proteome</keyword>
<accession>A0A830CE76</accession>
<name>A0A830CE76_9LAMI</name>
<protein>
    <submittedName>
        <fullName evidence="9">Cobra-like protein 1</fullName>
    </submittedName>
</protein>
<dbReference type="EMBL" id="BMAC01000507">
    <property type="protein sequence ID" value="GFP97920.1"/>
    <property type="molecule type" value="Genomic_DNA"/>
</dbReference>
<dbReference type="Pfam" id="PF04833">
    <property type="entry name" value="COBRA"/>
    <property type="match status" value="1"/>
</dbReference>
<dbReference type="OrthoDB" id="2012261at2759"/>
<evidence type="ECO:0000256" key="7">
    <source>
        <dbReference type="SAM" id="SignalP"/>
    </source>
</evidence>
<comment type="subcellular location">
    <subcellularLocation>
        <location evidence="1">Cell membrane</location>
        <topology evidence="1">Lipid-anchor</topology>
        <topology evidence="1">GPI-anchor</topology>
    </subcellularLocation>
</comment>
<comment type="caution">
    <text evidence="9">The sequence shown here is derived from an EMBL/GenBank/DDBJ whole genome shotgun (WGS) entry which is preliminary data.</text>
</comment>
<keyword evidence="3" id="KW-0472">Membrane</keyword>
<dbReference type="InterPro" id="IPR006918">
    <property type="entry name" value="COBRA_pln"/>
</dbReference>
<feature type="domain" description="COBRA C-terminal" evidence="8">
    <location>
        <begin position="210"/>
        <end position="354"/>
    </location>
</feature>
<organism evidence="9 10">
    <name type="scientific">Phtheirospermum japonicum</name>
    <dbReference type="NCBI Taxonomy" id="374723"/>
    <lineage>
        <taxon>Eukaryota</taxon>
        <taxon>Viridiplantae</taxon>
        <taxon>Streptophyta</taxon>
        <taxon>Embryophyta</taxon>
        <taxon>Tracheophyta</taxon>
        <taxon>Spermatophyta</taxon>
        <taxon>Magnoliopsida</taxon>
        <taxon>eudicotyledons</taxon>
        <taxon>Gunneridae</taxon>
        <taxon>Pentapetalae</taxon>
        <taxon>asterids</taxon>
        <taxon>lamiids</taxon>
        <taxon>Lamiales</taxon>
        <taxon>Orobanchaceae</taxon>
        <taxon>Orobanchaceae incertae sedis</taxon>
        <taxon>Phtheirospermum</taxon>
    </lineage>
</organism>
<dbReference type="PANTHER" id="PTHR31673">
    <property type="entry name" value="PROTEIN COBRA"/>
    <property type="match status" value="1"/>
</dbReference>
<dbReference type="AlphaFoldDB" id="A0A830CE76"/>
<dbReference type="GO" id="GO:0010215">
    <property type="term" value="P:cellulose microfibril organization"/>
    <property type="evidence" value="ECO:0007669"/>
    <property type="project" value="InterPro"/>
</dbReference>
<keyword evidence="4 7" id="KW-0732">Signal</keyword>
<comment type="similarity">
    <text evidence="2">Belongs to the COBRA family.</text>
</comment>
<evidence type="ECO:0000256" key="5">
    <source>
        <dbReference type="ARBA" id="ARBA00023180"/>
    </source>
</evidence>
<gene>
    <name evidence="9" type="ORF">PHJA_001936100</name>
</gene>
<keyword evidence="6" id="KW-0449">Lipoprotein</keyword>
<evidence type="ECO:0000256" key="2">
    <source>
        <dbReference type="ARBA" id="ARBA00005507"/>
    </source>
</evidence>
<evidence type="ECO:0000256" key="4">
    <source>
        <dbReference type="ARBA" id="ARBA00022729"/>
    </source>
</evidence>
<keyword evidence="3" id="KW-0336">GPI-anchor</keyword>
<feature type="chain" id="PRO_5032586155" evidence="7">
    <location>
        <begin position="32"/>
        <end position="395"/>
    </location>
</feature>
<keyword evidence="5" id="KW-0325">Glycoprotein</keyword>
<dbReference type="Proteomes" id="UP000653305">
    <property type="component" value="Unassembled WGS sequence"/>
</dbReference>
<evidence type="ECO:0000256" key="1">
    <source>
        <dbReference type="ARBA" id="ARBA00004609"/>
    </source>
</evidence>
<dbReference type="Pfam" id="PF25079">
    <property type="entry name" value="COB_C"/>
    <property type="match status" value="1"/>
</dbReference>
<dbReference type="PROSITE" id="PS51257">
    <property type="entry name" value="PROKAR_LIPOPROTEIN"/>
    <property type="match status" value="1"/>
</dbReference>
<sequence length="395" mass="44839">MELDRSLLRFTSPAILLLFLLSCHTFTSTEAYDALDPNGNITIKWDIINWTPDGYVAVVTMFNFQQYRHIQAPGWTVGWTWAKKEVIWSMMGAQTTEQGDCSRYKGNIPHCCKKDPTVVDLLPGTPYNQQIANCCKGGVINSWAQDPTNAASSFQVSVGAAGTTNKTVRVPKNFTLKAPGPGYTCGPAKIVKPTNPESPYLASVVSERGKSNSLAPLVQCTSHMCPIRVHWHVKVNYKEYWRVKVTITNFNYRMNYTQWNLVVQHPNFDNLTEIFSFNYKPLNPYQNINDTAMLWGVKFYNDFLSQAGPLGNVQSELLFRKDKNTFTFDKGWAFPRRIYFNGDNCVMPPPDAYPIGARMSKPEHCLLGSEEHQLYRDINCSCELYLLFNSVPFSL</sequence>
<dbReference type="GO" id="GO:0052324">
    <property type="term" value="P:plant-type cell wall cellulose biosynthetic process"/>
    <property type="evidence" value="ECO:0007669"/>
    <property type="project" value="TreeGrafter"/>
</dbReference>
<proteinExistence type="inferred from homology"/>
<evidence type="ECO:0000256" key="6">
    <source>
        <dbReference type="ARBA" id="ARBA00023288"/>
    </source>
</evidence>
<evidence type="ECO:0000313" key="9">
    <source>
        <dbReference type="EMBL" id="GFP97920.1"/>
    </source>
</evidence>
<reference evidence="9" key="1">
    <citation type="submission" date="2020-07" db="EMBL/GenBank/DDBJ databases">
        <title>Ethylene signaling mediates host invasion by parasitic plants.</title>
        <authorList>
            <person name="Yoshida S."/>
        </authorList>
    </citation>
    <scope>NUCLEOTIDE SEQUENCE</scope>
    <source>
        <strain evidence="9">Okayama</strain>
    </source>
</reference>
<evidence type="ECO:0000259" key="8">
    <source>
        <dbReference type="Pfam" id="PF25079"/>
    </source>
</evidence>
<feature type="signal peptide" evidence="7">
    <location>
        <begin position="1"/>
        <end position="31"/>
    </location>
</feature>
<dbReference type="InterPro" id="IPR056900">
    <property type="entry name" value="COB_C"/>
</dbReference>
<dbReference type="PANTHER" id="PTHR31673:SF61">
    <property type="entry name" value="PROTEIN COBRA"/>
    <property type="match status" value="1"/>
</dbReference>
<dbReference type="GO" id="GO:0005886">
    <property type="term" value="C:plasma membrane"/>
    <property type="evidence" value="ECO:0007669"/>
    <property type="project" value="UniProtKB-SubCell"/>
</dbReference>
<evidence type="ECO:0000256" key="3">
    <source>
        <dbReference type="ARBA" id="ARBA00022622"/>
    </source>
</evidence>
<evidence type="ECO:0000313" key="10">
    <source>
        <dbReference type="Proteomes" id="UP000653305"/>
    </source>
</evidence>
<dbReference type="PIRSF" id="PIRSF038122">
    <property type="entry name" value="COBRA"/>
    <property type="match status" value="1"/>
</dbReference>